<evidence type="ECO:0000256" key="1">
    <source>
        <dbReference type="ARBA" id="ARBA00004496"/>
    </source>
</evidence>
<dbReference type="Gene3D" id="1.20.5.5270">
    <property type="match status" value="1"/>
</dbReference>
<protein>
    <recommendedName>
        <fullName evidence="10 11">Lon protease</fullName>
        <ecNumber evidence="10 11">3.4.21.53</ecNumber>
    </recommendedName>
    <alternativeName>
        <fullName evidence="10">ATP-dependent protease La</fullName>
    </alternativeName>
</protein>
<dbReference type="HAMAP" id="MF_01973">
    <property type="entry name" value="lon_bact"/>
    <property type="match status" value="1"/>
</dbReference>
<name>A0A549T9E1_9HYPH</name>
<dbReference type="NCBIfam" id="NF008053">
    <property type="entry name" value="PRK10787.1"/>
    <property type="match status" value="1"/>
</dbReference>
<dbReference type="InterPro" id="IPR014721">
    <property type="entry name" value="Ribsml_uS5_D2-typ_fold_subgr"/>
</dbReference>
<evidence type="ECO:0000256" key="3">
    <source>
        <dbReference type="ARBA" id="ARBA00022670"/>
    </source>
</evidence>
<keyword evidence="3 10" id="KW-0645">Protease</keyword>
<dbReference type="InterPro" id="IPR003111">
    <property type="entry name" value="Lon_prtase_N"/>
</dbReference>
<dbReference type="InterPro" id="IPR027417">
    <property type="entry name" value="P-loop_NTPase"/>
</dbReference>
<evidence type="ECO:0000313" key="19">
    <source>
        <dbReference type="EMBL" id="TRL38491.1"/>
    </source>
</evidence>
<dbReference type="GO" id="GO:0004176">
    <property type="term" value="F:ATP-dependent peptidase activity"/>
    <property type="evidence" value="ECO:0007669"/>
    <property type="project" value="UniProtKB-UniRule"/>
</dbReference>
<dbReference type="NCBIfam" id="TIGR00763">
    <property type="entry name" value="lon"/>
    <property type="match status" value="1"/>
</dbReference>
<evidence type="ECO:0000256" key="14">
    <source>
        <dbReference type="PROSITE-ProRule" id="PRU01122"/>
    </source>
</evidence>
<sequence>MTNTASAAPGGDTYPVLPLRDIVVFPHMIVPLFVGREKSIRALEEVMGSDRQIMLVTQINAGDDDPAPSAIHKVGTVANVLQLLKLPDGTVKVLVEGRARAKIDTYTSREDFYEATAKVLAEPEEDSVEVEALARSVVSEFENYVKLNKKISPEVVGAASQIDDYSKLADTVASHLSIKITEKQAMLETVSVKMRLEKALGFMEGEISVLQVEKRIRSRVKRQMEKTQREYYLNEQMKAIQKELGEGEDGRDEMAELEDRISKTKLTKEAREKAEAELKKLKQMSPMSAEATVVRNYLDWLLTIPWNKKSKIKADLNNAEKILEQDHYGLDKVKERIVEYLAVQARATKIKGPILCLVGPPGVGKTSLAQSIAKATGREYVRMALGGVRDEAEIRGHRRTYIGSMPGKVIQSMKKAKRSNPLFLLDEIDKMGMDFRGDPSSALLEVLDPAQNSTFMDHYLEVEYDLSDVMFITTANTLNIPAPLMDRMEIIRIAGYTEDEKREIAKRHLLPKAIKEHALKPEEFSVSDDALMAVIQQYTREAGVRNFERELMKLARKAVTEIIKGKTKTVEVTAANIHDYLGVPRFRHGEAEREDQVGVVTGLAWTEVGGELLTIEGVMMPGKGRMTVTGNLKEVMKESISAAASYVRSRAVDFGIQPPLFDKSDIHVHVPEGATPKDGPSAGIAMATAIVSIMTGIPVSKDVAMTGEVTLRGRVLPIGGLKEKLLAALRGGIKKVLIPEENAKDLADIPDNVKNNMEIIPVSLMSEVLQHALTRQPEPIEWDGTVETPVIATVEGVDDAGASLAH</sequence>
<feature type="binding site" evidence="10 13">
    <location>
        <begin position="359"/>
        <end position="366"/>
    </location>
    <ligand>
        <name>ATP</name>
        <dbReference type="ChEBI" id="CHEBI:30616"/>
    </ligand>
</feature>
<dbReference type="GO" id="GO:0006515">
    <property type="term" value="P:protein quality control for misfolded or incompletely synthesized proteins"/>
    <property type="evidence" value="ECO:0007669"/>
    <property type="project" value="UniProtKB-UniRule"/>
</dbReference>
<dbReference type="InterPro" id="IPR054594">
    <property type="entry name" value="Lon_lid"/>
</dbReference>
<comment type="subcellular location">
    <subcellularLocation>
        <location evidence="1 10 11">Cytoplasm</location>
    </subcellularLocation>
</comment>
<dbReference type="FunFam" id="3.30.230.10:FF:000010">
    <property type="entry name" value="Lon protease"/>
    <property type="match status" value="1"/>
</dbReference>
<dbReference type="EMBL" id="VJMG01000030">
    <property type="protein sequence ID" value="TRL38491.1"/>
    <property type="molecule type" value="Genomic_DNA"/>
</dbReference>
<dbReference type="InterPro" id="IPR027543">
    <property type="entry name" value="Lon_bac"/>
</dbReference>
<dbReference type="SUPFAM" id="SSF52540">
    <property type="entry name" value="P-loop containing nucleoside triphosphate hydrolases"/>
    <property type="match status" value="1"/>
</dbReference>
<keyword evidence="2 10" id="KW-0963">Cytoplasm</keyword>
<dbReference type="Gene3D" id="1.10.8.60">
    <property type="match status" value="1"/>
</dbReference>
<dbReference type="Gene3D" id="1.20.58.1480">
    <property type="match status" value="1"/>
</dbReference>
<dbReference type="AlphaFoldDB" id="A0A549T9E1"/>
<comment type="catalytic activity">
    <reaction evidence="9 10 11 14">
        <text>Hydrolysis of proteins in presence of ATP.</text>
        <dbReference type="EC" id="3.4.21.53"/>
    </reaction>
</comment>
<dbReference type="InterPro" id="IPR004815">
    <property type="entry name" value="Lon_bac/euk-typ"/>
</dbReference>
<evidence type="ECO:0000256" key="12">
    <source>
        <dbReference type="PIRSR" id="PIRSR001174-1"/>
    </source>
</evidence>
<dbReference type="Gene3D" id="3.30.230.10">
    <property type="match status" value="1"/>
</dbReference>
<dbReference type="PANTHER" id="PTHR10046">
    <property type="entry name" value="ATP DEPENDENT LON PROTEASE FAMILY MEMBER"/>
    <property type="match status" value="1"/>
</dbReference>
<dbReference type="RefSeq" id="WP_143125474.1">
    <property type="nucleotide sequence ID" value="NZ_VJMG01000030.1"/>
</dbReference>
<keyword evidence="16" id="KW-0175">Coiled coil</keyword>
<keyword evidence="6 10" id="KW-0720">Serine protease</keyword>
<dbReference type="CDD" id="cd19500">
    <property type="entry name" value="RecA-like_Lon"/>
    <property type="match status" value="1"/>
</dbReference>
<proteinExistence type="evidence at transcript level"/>
<keyword evidence="8 10" id="KW-0346">Stress response</keyword>
<feature type="active site" evidence="10 12">
    <location>
        <position position="681"/>
    </location>
</feature>
<dbReference type="Pfam" id="PF22667">
    <property type="entry name" value="Lon_lid"/>
    <property type="match status" value="1"/>
</dbReference>
<dbReference type="FunFam" id="3.40.50.300:FF:000021">
    <property type="entry name" value="Lon protease homolog"/>
    <property type="match status" value="1"/>
</dbReference>
<keyword evidence="4 10" id="KW-0547">Nucleotide-binding</keyword>
<evidence type="ECO:0000256" key="15">
    <source>
        <dbReference type="RuleBase" id="RU000591"/>
    </source>
</evidence>
<evidence type="ECO:0000256" key="13">
    <source>
        <dbReference type="PIRSR" id="PIRSR001174-2"/>
    </source>
</evidence>
<comment type="function">
    <text evidence="10">ATP-dependent serine protease that mediates the selective degradation of mutant and abnormal proteins as well as certain short-lived regulatory proteins. Required for cellular homeostasis and for survival from DNA damage and developmental changes induced by stress. Degrades polypeptides processively to yield small peptide fragments that are 5 to 10 amino acids long. Binds to DNA in a double-stranded, site-specific manner.</text>
</comment>
<dbReference type="PROSITE" id="PS51786">
    <property type="entry name" value="LON_PROTEOLYTIC"/>
    <property type="match status" value="1"/>
</dbReference>
<dbReference type="EC" id="3.4.21.53" evidence="10 11"/>
<dbReference type="SMART" id="SM00382">
    <property type="entry name" value="AAA"/>
    <property type="match status" value="1"/>
</dbReference>
<evidence type="ECO:0000256" key="7">
    <source>
        <dbReference type="ARBA" id="ARBA00022840"/>
    </source>
</evidence>
<evidence type="ECO:0000313" key="20">
    <source>
        <dbReference type="Proteomes" id="UP000316801"/>
    </source>
</evidence>
<dbReference type="Gene3D" id="3.40.50.300">
    <property type="entry name" value="P-loop containing nucleotide triphosphate hydrolases"/>
    <property type="match status" value="1"/>
</dbReference>
<evidence type="ECO:0000256" key="5">
    <source>
        <dbReference type="ARBA" id="ARBA00022801"/>
    </source>
</evidence>
<dbReference type="InterPro" id="IPR008269">
    <property type="entry name" value="Lon_proteolytic"/>
</dbReference>
<evidence type="ECO:0000256" key="6">
    <source>
        <dbReference type="ARBA" id="ARBA00022825"/>
    </source>
</evidence>
<dbReference type="PROSITE" id="PS01046">
    <property type="entry name" value="LON_SER"/>
    <property type="match status" value="1"/>
</dbReference>
<dbReference type="InterPro" id="IPR046336">
    <property type="entry name" value="Lon_prtase_N_sf"/>
</dbReference>
<dbReference type="GO" id="GO:0034605">
    <property type="term" value="P:cellular response to heat"/>
    <property type="evidence" value="ECO:0007669"/>
    <property type="project" value="UniProtKB-UniRule"/>
</dbReference>
<evidence type="ECO:0000256" key="9">
    <source>
        <dbReference type="ARBA" id="ARBA00050665"/>
    </source>
</evidence>
<dbReference type="Pfam" id="PF00004">
    <property type="entry name" value="AAA"/>
    <property type="match status" value="1"/>
</dbReference>
<dbReference type="GO" id="GO:0016887">
    <property type="term" value="F:ATP hydrolysis activity"/>
    <property type="evidence" value="ECO:0007669"/>
    <property type="project" value="UniProtKB-UniRule"/>
</dbReference>
<evidence type="ECO:0000259" key="18">
    <source>
        <dbReference type="PROSITE" id="PS51787"/>
    </source>
</evidence>
<comment type="induction">
    <text evidence="10">By heat shock.</text>
</comment>
<dbReference type="InterPro" id="IPR020568">
    <property type="entry name" value="Ribosomal_Su5_D2-typ_SF"/>
</dbReference>
<dbReference type="InterPro" id="IPR027065">
    <property type="entry name" value="Lon_Prtase"/>
</dbReference>
<dbReference type="Proteomes" id="UP000316801">
    <property type="component" value="Unassembled WGS sequence"/>
</dbReference>
<dbReference type="InterPro" id="IPR015947">
    <property type="entry name" value="PUA-like_sf"/>
</dbReference>
<feature type="domain" description="Lon proteolytic" evidence="17">
    <location>
        <begin position="594"/>
        <end position="775"/>
    </location>
</feature>
<dbReference type="InterPro" id="IPR003959">
    <property type="entry name" value="ATPase_AAA_core"/>
</dbReference>
<accession>A0A549T9E1</accession>
<comment type="similarity">
    <text evidence="10 11 14 15">Belongs to the peptidase S16 family.</text>
</comment>
<keyword evidence="20" id="KW-1185">Reference proteome</keyword>
<dbReference type="GO" id="GO:0004252">
    <property type="term" value="F:serine-type endopeptidase activity"/>
    <property type="evidence" value="ECO:0007669"/>
    <property type="project" value="UniProtKB-UniRule"/>
</dbReference>
<dbReference type="PIRSF" id="PIRSF001174">
    <property type="entry name" value="Lon_proteas"/>
    <property type="match status" value="1"/>
</dbReference>
<evidence type="ECO:0000256" key="11">
    <source>
        <dbReference type="PIRNR" id="PIRNR001174"/>
    </source>
</evidence>
<evidence type="ECO:0000256" key="16">
    <source>
        <dbReference type="SAM" id="Coils"/>
    </source>
</evidence>
<feature type="coiled-coil region" evidence="16">
    <location>
        <begin position="254"/>
        <end position="284"/>
    </location>
</feature>
<dbReference type="GO" id="GO:0005737">
    <property type="term" value="C:cytoplasm"/>
    <property type="evidence" value="ECO:0007669"/>
    <property type="project" value="UniProtKB-SubCell"/>
</dbReference>
<evidence type="ECO:0000256" key="4">
    <source>
        <dbReference type="ARBA" id="ARBA00022741"/>
    </source>
</evidence>
<evidence type="ECO:0000256" key="2">
    <source>
        <dbReference type="ARBA" id="ARBA00022490"/>
    </source>
</evidence>
<dbReference type="PROSITE" id="PS51787">
    <property type="entry name" value="LON_N"/>
    <property type="match status" value="1"/>
</dbReference>
<dbReference type="PRINTS" id="PR00830">
    <property type="entry name" value="ENDOLAPTASE"/>
</dbReference>
<dbReference type="SMART" id="SM00464">
    <property type="entry name" value="LON"/>
    <property type="match status" value="1"/>
</dbReference>
<reference evidence="19 20" key="1">
    <citation type="submission" date="2019-07" db="EMBL/GenBank/DDBJ databases">
        <title>Ln-dependent methylotrophs.</title>
        <authorList>
            <person name="Tani A."/>
        </authorList>
    </citation>
    <scope>NUCLEOTIDE SEQUENCE [LARGE SCALE GENOMIC DNA]</scope>
    <source>
        <strain evidence="19 20">SM12</strain>
    </source>
</reference>
<feature type="domain" description="Lon N-terminal" evidence="18">
    <location>
        <begin position="14"/>
        <end position="207"/>
    </location>
</feature>
<dbReference type="Gene3D" id="2.30.130.40">
    <property type="entry name" value="LON domain-like"/>
    <property type="match status" value="1"/>
</dbReference>
<keyword evidence="5 10" id="KW-0378">Hydrolase</keyword>
<keyword evidence="7 10" id="KW-0067">ATP-binding</keyword>
<comment type="caution">
    <text evidence="19">The sequence shown here is derived from an EMBL/GenBank/DDBJ whole genome shotgun (WGS) entry which is preliminary data.</text>
</comment>
<dbReference type="InterPro" id="IPR008268">
    <property type="entry name" value="Peptidase_S16_AS"/>
</dbReference>
<evidence type="ECO:0000259" key="17">
    <source>
        <dbReference type="PROSITE" id="PS51786"/>
    </source>
</evidence>
<evidence type="ECO:0000256" key="8">
    <source>
        <dbReference type="ARBA" id="ARBA00023016"/>
    </source>
</evidence>
<feature type="active site" evidence="10 12">
    <location>
        <position position="724"/>
    </location>
</feature>
<gene>
    <name evidence="10" type="primary">lon</name>
    <name evidence="19" type="ORF">FNA46_12165</name>
</gene>
<organism evidence="19 20">
    <name type="scientific">Rhizobium straminoryzae</name>
    <dbReference type="NCBI Taxonomy" id="1387186"/>
    <lineage>
        <taxon>Bacteria</taxon>
        <taxon>Pseudomonadati</taxon>
        <taxon>Pseudomonadota</taxon>
        <taxon>Alphaproteobacteria</taxon>
        <taxon>Hyphomicrobiales</taxon>
        <taxon>Rhizobiaceae</taxon>
        <taxon>Rhizobium/Agrobacterium group</taxon>
        <taxon>Rhizobium</taxon>
    </lineage>
</organism>
<dbReference type="Pfam" id="PF02190">
    <property type="entry name" value="LON_substr_bdg"/>
    <property type="match status" value="1"/>
</dbReference>
<evidence type="ECO:0000256" key="10">
    <source>
        <dbReference type="HAMAP-Rule" id="MF_01973"/>
    </source>
</evidence>
<dbReference type="Pfam" id="PF05362">
    <property type="entry name" value="Lon_C"/>
    <property type="match status" value="1"/>
</dbReference>
<comment type="subunit">
    <text evidence="10 11">Homohexamer. Organized in a ring with a central cavity.</text>
</comment>
<dbReference type="SUPFAM" id="SSF88697">
    <property type="entry name" value="PUA domain-like"/>
    <property type="match status" value="1"/>
</dbReference>
<dbReference type="InterPro" id="IPR003593">
    <property type="entry name" value="AAA+_ATPase"/>
</dbReference>
<dbReference type="GO" id="GO:0005524">
    <property type="term" value="F:ATP binding"/>
    <property type="evidence" value="ECO:0007669"/>
    <property type="project" value="UniProtKB-UniRule"/>
</dbReference>
<dbReference type="SUPFAM" id="SSF54211">
    <property type="entry name" value="Ribosomal protein S5 domain 2-like"/>
    <property type="match status" value="1"/>
</dbReference>
<dbReference type="GO" id="GO:0043565">
    <property type="term" value="F:sequence-specific DNA binding"/>
    <property type="evidence" value="ECO:0007669"/>
    <property type="project" value="UniProtKB-UniRule"/>
</dbReference>
<dbReference type="FunFam" id="1.20.5.5270:FF:000002">
    <property type="entry name" value="Lon protease homolog"/>
    <property type="match status" value="1"/>
</dbReference>